<protein>
    <recommendedName>
        <fullName evidence="3">NADH dehydrogenase [ubiquinone] iron-sulfur protein 2, mitochondrial</fullName>
    </recommendedName>
    <alternativeName>
        <fullName evidence="5">Complex I-49kD</fullName>
    </alternativeName>
    <alternativeName>
        <fullName evidence="6">NADH-ubiquinone oxidoreductase 49 kDa subunit</fullName>
    </alternativeName>
</protein>
<keyword evidence="4" id="KW-0004">4Fe-4S</keyword>
<evidence type="ECO:0000313" key="10">
    <source>
        <dbReference type="Proteomes" id="UP000558460"/>
    </source>
</evidence>
<keyword evidence="4" id="KW-0411">Iron-sulfur</keyword>
<proteinExistence type="inferred from homology"/>
<dbReference type="PANTHER" id="PTHR11993:SF10">
    <property type="entry name" value="NADH DEHYDROGENASE [UBIQUINONE] IRON-SULFUR PROTEIN 2, MITOCHONDRIAL"/>
    <property type="match status" value="1"/>
</dbReference>
<feature type="domain" description="NADH-quinone oxidoreductase subunit D" evidence="8">
    <location>
        <begin position="1"/>
        <end position="46"/>
    </location>
</feature>
<feature type="non-terminal residue" evidence="9">
    <location>
        <position position="48"/>
    </location>
</feature>
<reference evidence="9 10" key="1">
    <citation type="submission" date="2019-09" db="EMBL/GenBank/DDBJ databases">
        <title>Bird 10,000 Genomes (B10K) Project - Family phase.</title>
        <authorList>
            <person name="Zhang G."/>
        </authorList>
    </citation>
    <scope>NUCLEOTIDE SEQUENCE [LARGE SCALE GENOMIC DNA]</scope>
    <source>
        <strain evidence="9">B10K-DU-029-69</strain>
        <tissue evidence="9">Muscle</tissue>
    </source>
</reference>
<dbReference type="GO" id="GO:0051539">
    <property type="term" value="F:4 iron, 4 sulfur cluster binding"/>
    <property type="evidence" value="ECO:0007669"/>
    <property type="project" value="UniProtKB-KW"/>
</dbReference>
<dbReference type="GO" id="GO:0016651">
    <property type="term" value="F:oxidoreductase activity, acting on NAD(P)H"/>
    <property type="evidence" value="ECO:0007669"/>
    <property type="project" value="InterPro"/>
</dbReference>
<dbReference type="Pfam" id="PF00346">
    <property type="entry name" value="Complex1_49kDa"/>
    <property type="match status" value="1"/>
</dbReference>
<evidence type="ECO:0000256" key="5">
    <source>
        <dbReference type="ARBA" id="ARBA00030505"/>
    </source>
</evidence>
<comment type="caution">
    <text evidence="9">The sequence shown here is derived from an EMBL/GenBank/DDBJ whole genome shotgun (WGS) entry which is preliminary data.</text>
</comment>
<dbReference type="GO" id="GO:0048038">
    <property type="term" value="F:quinone binding"/>
    <property type="evidence" value="ECO:0007669"/>
    <property type="project" value="InterPro"/>
</dbReference>
<dbReference type="InterPro" id="IPR022885">
    <property type="entry name" value="NDH1_su_D/H"/>
</dbReference>
<evidence type="ECO:0000256" key="4">
    <source>
        <dbReference type="ARBA" id="ARBA00022485"/>
    </source>
</evidence>
<dbReference type="GO" id="GO:0006120">
    <property type="term" value="P:mitochondrial electron transport, NADH to ubiquinone"/>
    <property type="evidence" value="ECO:0007669"/>
    <property type="project" value="TreeGrafter"/>
</dbReference>
<dbReference type="InterPro" id="IPR001135">
    <property type="entry name" value="NADH_Q_OxRdtase_suD"/>
</dbReference>
<comment type="cofactor">
    <cofactor evidence="1">
        <name>[4Fe-4S] cluster</name>
        <dbReference type="ChEBI" id="CHEBI:49883"/>
    </cofactor>
</comment>
<dbReference type="Gene3D" id="1.10.645.10">
    <property type="entry name" value="Cytochrome-c3 Hydrogenase, chain B"/>
    <property type="match status" value="1"/>
</dbReference>
<evidence type="ECO:0000313" key="9">
    <source>
        <dbReference type="EMBL" id="NXU64197.1"/>
    </source>
</evidence>
<gene>
    <name evidence="9" type="primary">Ndufs2</name>
    <name evidence="9" type="ORF">HORVUL_R10700</name>
</gene>
<comment type="subunit">
    <text evidence="7">Core subunit of respiratory chain NADH dehydrogenase (Complex I) which is composed of 45 different subunits. Component of the iron-sulfur (IP) fragment of the enzyme. Interacts with NDUFAF3. Interacts with NDUFAF7. Interacts with CERS2.</text>
</comment>
<name>A0A7L3MBU4_9PASS</name>
<evidence type="ECO:0000259" key="8">
    <source>
        <dbReference type="Pfam" id="PF00346"/>
    </source>
</evidence>
<dbReference type="OrthoDB" id="1009at2759"/>
<dbReference type="GO" id="GO:0051287">
    <property type="term" value="F:NAD binding"/>
    <property type="evidence" value="ECO:0007669"/>
    <property type="project" value="InterPro"/>
</dbReference>
<dbReference type="PANTHER" id="PTHR11993">
    <property type="entry name" value="NADH-UBIQUINONE OXIDOREDUCTASE 49 KDA SUBUNIT"/>
    <property type="match status" value="1"/>
</dbReference>
<keyword evidence="10" id="KW-1185">Reference proteome</keyword>
<evidence type="ECO:0000256" key="2">
    <source>
        <dbReference type="ARBA" id="ARBA00005769"/>
    </source>
</evidence>
<dbReference type="AlphaFoldDB" id="A0A7L3MBU4"/>
<dbReference type="Proteomes" id="UP000558460">
    <property type="component" value="Unassembled WGS sequence"/>
</dbReference>
<evidence type="ECO:0000256" key="6">
    <source>
        <dbReference type="ARBA" id="ARBA00031562"/>
    </source>
</evidence>
<evidence type="ECO:0000256" key="7">
    <source>
        <dbReference type="ARBA" id="ARBA00046697"/>
    </source>
</evidence>
<dbReference type="EMBL" id="VZUA01066599">
    <property type="protein sequence ID" value="NXU64197.1"/>
    <property type="molecule type" value="Genomic_DNA"/>
</dbReference>
<feature type="non-terminal residue" evidence="9">
    <location>
        <position position="1"/>
    </location>
</feature>
<accession>A0A7L3MBU4</accession>
<keyword evidence="4" id="KW-0479">Metal-binding</keyword>
<dbReference type="GO" id="GO:0005739">
    <property type="term" value="C:mitochondrion"/>
    <property type="evidence" value="ECO:0007669"/>
    <property type="project" value="GOC"/>
</dbReference>
<sequence>MESLIHHFKLYTEGYQVPPGATYTAIEAPKGEFGVYLVSDGNSHPCPC</sequence>
<evidence type="ECO:0000256" key="3">
    <source>
        <dbReference type="ARBA" id="ARBA00020178"/>
    </source>
</evidence>
<dbReference type="InterPro" id="IPR029014">
    <property type="entry name" value="NiFe-Hase_large"/>
</dbReference>
<dbReference type="SUPFAM" id="SSF56762">
    <property type="entry name" value="HydB/Nqo4-like"/>
    <property type="match status" value="1"/>
</dbReference>
<keyword evidence="4" id="KW-0408">Iron</keyword>
<comment type="similarity">
    <text evidence="2">Belongs to the complex I 49 kDa subunit family.</text>
</comment>
<organism evidence="9 10">
    <name type="scientific">Horornis vulcanius</name>
    <dbReference type="NCBI Taxonomy" id="2585811"/>
    <lineage>
        <taxon>Eukaryota</taxon>
        <taxon>Metazoa</taxon>
        <taxon>Chordata</taxon>
        <taxon>Craniata</taxon>
        <taxon>Vertebrata</taxon>
        <taxon>Euteleostomi</taxon>
        <taxon>Archelosauria</taxon>
        <taxon>Archosauria</taxon>
        <taxon>Dinosauria</taxon>
        <taxon>Saurischia</taxon>
        <taxon>Theropoda</taxon>
        <taxon>Coelurosauria</taxon>
        <taxon>Aves</taxon>
        <taxon>Neognathae</taxon>
        <taxon>Neoaves</taxon>
        <taxon>Telluraves</taxon>
        <taxon>Australaves</taxon>
        <taxon>Passeriformes</taxon>
        <taxon>Sylvioidea</taxon>
        <taxon>Scotocercidae</taxon>
        <taxon>Horornis</taxon>
    </lineage>
</organism>
<evidence type="ECO:0000256" key="1">
    <source>
        <dbReference type="ARBA" id="ARBA00001966"/>
    </source>
</evidence>